<evidence type="ECO:0000256" key="6">
    <source>
        <dbReference type="ARBA" id="ARBA00023136"/>
    </source>
</evidence>
<evidence type="ECO:0000256" key="2">
    <source>
        <dbReference type="ARBA" id="ARBA00022448"/>
    </source>
</evidence>
<reference evidence="11 12" key="2">
    <citation type="submission" date="2019-09" db="EMBL/GenBank/DDBJ databases">
        <authorList>
            <person name="Jin C."/>
        </authorList>
    </citation>
    <scope>NUCLEOTIDE SEQUENCE [LARGE SCALE GENOMIC DNA]</scope>
    <source>
        <strain evidence="11 12">BN140078</strain>
    </source>
</reference>
<comment type="similarity">
    <text evidence="7">Belongs to the drug/metabolite transporter (DMT) superfamily. Small multidrug resistance (SMR) (TC 2.A.7.1) family. Gdx/SugE subfamily.</text>
</comment>
<dbReference type="InterPro" id="IPR000390">
    <property type="entry name" value="Small_drug/metabolite_transptr"/>
</dbReference>
<evidence type="ECO:0000256" key="3">
    <source>
        <dbReference type="ARBA" id="ARBA00022475"/>
    </source>
</evidence>
<comment type="caution">
    <text evidence="11">The sequence shown here is derived from an EMBL/GenBank/DDBJ whole genome shotgun (WGS) entry which is preliminary data.</text>
</comment>
<feature type="transmembrane region" description="Helical" evidence="10">
    <location>
        <begin position="62"/>
        <end position="81"/>
    </location>
</feature>
<organism evidence="11 12">
    <name type="scientific">Chitinophaga agrisoli</name>
    <dbReference type="NCBI Taxonomy" id="2607653"/>
    <lineage>
        <taxon>Bacteria</taxon>
        <taxon>Pseudomonadati</taxon>
        <taxon>Bacteroidota</taxon>
        <taxon>Chitinophagia</taxon>
        <taxon>Chitinophagales</taxon>
        <taxon>Chitinophagaceae</taxon>
        <taxon>Chitinophaga</taxon>
    </lineage>
</organism>
<keyword evidence="12" id="KW-1185">Reference proteome</keyword>
<evidence type="ECO:0000256" key="9">
    <source>
        <dbReference type="RuleBase" id="RU003942"/>
    </source>
</evidence>
<dbReference type="PANTHER" id="PTHR30561">
    <property type="entry name" value="SMR FAMILY PROTON-DEPENDENT DRUG EFFLUX TRANSPORTER SUGE"/>
    <property type="match status" value="1"/>
</dbReference>
<reference evidence="11 12" key="1">
    <citation type="submission" date="2019-09" db="EMBL/GenBank/DDBJ databases">
        <title>Chitinophaga ginsengihumi sp. nov., isolated from soil of ginseng rhizosphere.</title>
        <authorList>
            <person name="Lee J."/>
        </authorList>
    </citation>
    <scope>NUCLEOTIDE SEQUENCE [LARGE SCALE GENOMIC DNA]</scope>
    <source>
        <strain evidence="11 12">BN140078</strain>
    </source>
</reference>
<gene>
    <name evidence="11" type="ORF">F0L74_12705</name>
</gene>
<comment type="subcellular location">
    <subcellularLocation>
        <location evidence="1 9">Cell membrane</location>
        <topology evidence="1 9">Multi-pass membrane protein</topology>
    </subcellularLocation>
</comment>
<evidence type="ECO:0000313" key="12">
    <source>
        <dbReference type="Proteomes" id="UP000324611"/>
    </source>
</evidence>
<evidence type="ECO:0000256" key="1">
    <source>
        <dbReference type="ARBA" id="ARBA00004651"/>
    </source>
</evidence>
<dbReference type="EMBL" id="VUOC01000002">
    <property type="protein sequence ID" value="KAA2243356.1"/>
    <property type="molecule type" value="Genomic_DNA"/>
</dbReference>
<proteinExistence type="inferred from homology"/>
<name>A0A5B2VYS4_9BACT</name>
<evidence type="ECO:0000256" key="10">
    <source>
        <dbReference type="SAM" id="Phobius"/>
    </source>
</evidence>
<evidence type="ECO:0000256" key="5">
    <source>
        <dbReference type="ARBA" id="ARBA00022989"/>
    </source>
</evidence>
<dbReference type="Proteomes" id="UP000324611">
    <property type="component" value="Unassembled WGS sequence"/>
</dbReference>
<dbReference type="RefSeq" id="WP_149838232.1">
    <property type="nucleotide sequence ID" value="NZ_VUOC01000002.1"/>
</dbReference>
<feature type="transmembrane region" description="Helical" evidence="10">
    <location>
        <begin position="33"/>
        <end position="50"/>
    </location>
</feature>
<dbReference type="GO" id="GO:0022857">
    <property type="term" value="F:transmembrane transporter activity"/>
    <property type="evidence" value="ECO:0007669"/>
    <property type="project" value="InterPro"/>
</dbReference>
<dbReference type="SUPFAM" id="SSF103481">
    <property type="entry name" value="Multidrug resistance efflux transporter EmrE"/>
    <property type="match status" value="1"/>
</dbReference>
<keyword evidence="4 9" id="KW-0812">Transmembrane</keyword>
<feature type="transmembrane region" description="Helical" evidence="10">
    <location>
        <begin position="87"/>
        <end position="106"/>
    </location>
</feature>
<dbReference type="GO" id="GO:0005886">
    <property type="term" value="C:plasma membrane"/>
    <property type="evidence" value="ECO:0007669"/>
    <property type="project" value="UniProtKB-SubCell"/>
</dbReference>
<keyword evidence="5 10" id="KW-1133">Transmembrane helix</keyword>
<keyword evidence="6 10" id="KW-0472">Membrane</keyword>
<protein>
    <recommendedName>
        <fullName evidence="8">Guanidinium exporter</fullName>
    </recommendedName>
</protein>
<dbReference type="PANTHER" id="PTHR30561:SF0">
    <property type="entry name" value="GUANIDINIUM EXPORTER"/>
    <property type="match status" value="1"/>
</dbReference>
<evidence type="ECO:0000256" key="7">
    <source>
        <dbReference type="ARBA" id="ARBA00038151"/>
    </source>
</evidence>
<sequence>MNWIILIIAGLFEVAFTSSLGKAKESTGTAMYLWYGAFLFSLTASMLLLMKATQSLPLGTAYAVWTGIGAVGTALIGIFVFNEPAHFWRLFFVATLIGSIVGLKAVSE</sequence>
<dbReference type="Pfam" id="PF00893">
    <property type="entry name" value="Multi_Drug_Res"/>
    <property type="match status" value="1"/>
</dbReference>
<dbReference type="AlphaFoldDB" id="A0A5B2VYS4"/>
<dbReference type="InterPro" id="IPR037185">
    <property type="entry name" value="EmrE-like"/>
</dbReference>
<evidence type="ECO:0000256" key="8">
    <source>
        <dbReference type="ARBA" id="ARBA00039168"/>
    </source>
</evidence>
<accession>A0A5B2VYS4</accession>
<keyword evidence="2" id="KW-0813">Transport</keyword>
<evidence type="ECO:0000256" key="4">
    <source>
        <dbReference type="ARBA" id="ARBA00022692"/>
    </source>
</evidence>
<dbReference type="Gene3D" id="1.10.3730.20">
    <property type="match status" value="1"/>
</dbReference>
<dbReference type="InterPro" id="IPR045324">
    <property type="entry name" value="Small_multidrug_res"/>
</dbReference>
<keyword evidence="3" id="KW-1003">Cell membrane</keyword>
<evidence type="ECO:0000313" key="11">
    <source>
        <dbReference type="EMBL" id="KAA2243356.1"/>
    </source>
</evidence>